<evidence type="ECO:0000313" key="1">
    <source>
        <dbReference type="EMBL" id="GAG51841.1"/>
    </source>
</evidence>
<dbReference type="AlphaFoldDB" id="X0ZUL2"/>
<dbReference type="EMBL" id="BARS01052157">
    <property type="protein sequence ID" value="GAG51841.1"/>
    <property type="molecule type" value="Genomic_DNA"/>
</dbReference>
<proteinExistence type="predicted"/>
<sequence>HGISQGEYILIDEYLTPFYVSSVGNTVYRSEDFVITLLKSEVGGYRFNALVNGRRCTDINDITNSTSEYYVHKHKVITGLTEYILDKVGFESPIWEDEKKLLYENSVGDNDVVVERNRMESVLFDHFNPFALSGITNNLGYTPTDLYTTIVFRNGNGFFEYPPKVGYKFHFHDTWIDEHFSGSTASETGITSTSFLKDTIRFYPGDAIPAGTILHGAFVEYDPKEMKERIISE</sequence>
<protein>
    <submittedName>
        <fullName evidence="1">Uncharacterized protein</fullName>
    </submittedName>
</protein>
<reference evidence="1" key="1">
    <citation type="journal article" date="2014" name="Front. Microbiol.">
        <title>High frequency of phylogenetically diverse reductive dehalogenase-homologous genes in deep subseafloor sedimentary metagenomes.</title>
        <authorList>
            <person name="Kawai M."/>
            <person name="Futagami T."/>
            <person name="Toyoda A."/>
            <person name="Takaki Y."/>
            <person name="Nishi S."/>
            <person name="Hori S."/>
            <person name="Arai W."/>
            <person name="Tsubouchi T."/>
            <person name="Morono Y."/>
            <person name="Uchiyama I."/>
            <person name="Ito T."/>
            <person name="Fujiyama A."/>
            <person name="Inagaki F."/>
            <person name="Takami H."/>
        </authorList>
    </citation>
    <scope>NUCLEOTIDE SEQUENCE</scope>
    <source>
        <strain evidence="1">Expedition CK06-06</strain>
    </source>
</reference>
<gene>
    <name evidence="1" type="ORF">S01H1_77588</name>
</gene>
<comment type="caution">
    <text evidence="1">The sequence shown here is derived from an EMBL/GenBank/DDBJ whole genome shotgun (WGS) entry which is preliminary data.</text>
</comment>
<accession>X0ZUL2</accession>
<feature type="non-terminal residue" evidence="1">
    <location>
        <position position="1"/>
    </location>
</feature>
<feature type="non-terminal residue" evidence="1">
    <location>
        <position position="233"/>
    </location>
</feature>
<organism evidence="1">
    <name type="scientific">marine sediment metagenome</name>
    <dbReference type="NCBI Taxonomy" id="412755"/>
    <lineage>
        <taxon>unclassified sequences</taxon>
        <taxon>metagenomes</taxon>
        <taxon>ecological metagenomes</taxon>
    </lineage>
</organism>
<name>X0ZUL2_9ZZZZ</name>